<evidence type="ECO:0000313" key="3">
    <source>
        <dbReference type="EMBL" id="MDQ1098358.1"/>
    </source>
</evidence>
<dbReference type="Proteomes" id="UP001225072">
    <property type="component" value="Unassembled WGS sequence"/>
</dbReference>
<feature type="compositionally biased region" description="Polar residues" evidence="1">
    <location>
        <begin position="336"/>
        <end position="347"/>
    </location>
</feature>
<keyword evidence="2" id="KW-0732">Signal</keyword>
<accession>A0ABU0TQ06</accession>
<feature type="signal peptide" evidence="2">
    <location>
        <begin position="1"/>
        <end position="19"/>
    </location>
</feature>
<name>A0ABU0TQ06_9FLAO</name>
<organism evidence="3 4">
    <name type="scientific">Chryseobacterium camelliae</name>
    <dbReference type="NCBI Taxonomy" id="1265445"/>
    <lineage>
        <taxon>Bacteria</taxon>
        <taxon>Pseudomonadati</taxon>
        <taxon>Bacteroidota</taxon>
        <taxon>Flavobacteriia</taxon>
        <taxon>Flavobacteriales</taxon>
        <taxon>Weeksellaceae</taxon>
        <taxon>Chryseobacterium group</taxon>
        <taxon>Chryseobacterium</taxon>
    </lineage>
</organism>
<feature type="chain" id="PRO_5045687404" description="Plasminogen-binding protein PgbA N-terminal domain-containing protein" evidence="2">
    <location>
        <begin position="20"/>
        <end position="347"/>
    </location>
</feature>
<evidence type="ECO:0000313" key="4">
    <source>
        <dbReference type="Proteomes" id="UP001225072"/>
    </source>
</evidence>
<dbReference type="EMBL" id="JAUTAL010000001">
    <property type="protein sequence ID" value="MDQ1098358.1"/>
    <property type="molecule type" value="Genomic_DNA"/>
</dbReference>
<protein>
    <recommendedName>
        <fullName evidence="5">Plasminogen-binding protein PgbA N-terminal domain-containing protein</fullName>
    </recommendedName>
</protein>
<sequence>MKKSTLLFLLIVWSSLINAQSITFVSERTGKPLPKISVLGKQGHILASSDIDGTIDKQSLKPDQEKFQLVYKNIPIDTLSYSDFDQPVIKINDQVTEIDPVPVKNNKSGKYIYVTGNFNTYTTLNNTVNGYADGIVRYIFNSKTKKLKAIRIQQYRIFRVLKSELNLKKSSSWEFSTFMQVPDIKWVGNVDLYKKSKNMVYQAVKSSKSDKIEIKDVQYPEKDIAFLGYHFFYARNIINIAYNKDSRKTLEDLLEYNQNRSIKLKYKNEPSYNILHIYANFYPTSFDSGDHKDDHKVKFDLDRSYYTSKYWEDPSFPDMQTILNSFQKGDLKEQQNTDSTNTIKHTT</sequence>
<reference evidence="3 4" key="1">
    <citation type="submission" date="2023-07" db="EMBL/GenBank/DDBJ databases">
        <title>Functional and genomic diversity of the sorghum phyllosphere microbiome.</title>
        <authorList>
            <person name="Shade A."/>
        </authorList>
    </citation>
    <scope>NUCLEOTIDE SEQUENCE [LARGE SCALE GENOMIC DNA]</scope>
    <source>
        <strain evidence="3 4">SORGH_AS_1064</strain>
    </source>
</reference>
<proteinExistence type="predicted"/>
<evidence type="ECO:0000256" key="2">
    <source>
        <dbReference type="SAM" id="SignalP"/>
    </source>
</evidence>
<feature type="region of interest" description="Disordered" evidence="1">
    <location>
        <begin position="328"/>
        <end position="347"/>
    </location>
</feature>
<comment type="caution">
    <text evidence="3">The sequence shown here is derived from an EMBL/GenBank/DDBJ whole genome shotgun (WGS) entry which is preliminary data.</text>
</comment>
<keyword evidence="4" id="KW-1185">Reference proteome</keyword>
<gene>
    <name evidence="3" type="ORF">QE404_003505</name>
</gene>
<dbReference type="RefSeq" id="WP_307452558.1">
    <property type="nucleotide sequence ID" value="NZ_JAUTAL010000001.1"/>
</dbReference>
<evidence type="ECO:0000256" key="1">
    <source>
        <dbReference type="SAM" id="MobiDB-lite"/>
    </source>
</evidence>
<evidence type="ECO:0008006" key="5">
    <source>
        <dbReference type="Google" id="ProtNLM"/>
    </source>
</evidence>